<proteinExistence type="predicted"/>
<evidence type="ECO:0000313" key="3">
    <source>
        <dbReference type="Proteomes" id="UP000481153"/>
    </source>
</evidence>
<sequence length="407" mass="45624">MDADTSWDIMEDLGFLIATDEDLQADLAHVCDLLEETPSDSSALSRPASTETAVKTKKRQRVNHNKQEIRSLQKQVVALQEKLAHEKSRLKTTFSLSAWEQAARLEQVQAKRAIDENTELRAGIAEGTAFIQYMRSILQKKPRHLTMLSDPSSADWKEYKLAAQASLRVAAIHAIADRQYDRCMNVFIQAGVVGEKADVCRAKPVTLLNGQVVLEVVNHAVVPLPFRLAMDAVWKAFNGSTGPMLLDHASQETMEEIDSWTNYERFSQPQPNGTVAYTNTIRKRYLESDRDVVVFRNVLEDAIVPHMTRGSVDNMSGWMASTPSEVDRERSCHLTSVIHMPLESMEDSIVDRLVSTLASFSFTAAPTTLPQPCNVPHMQAFFDRAKIYHNAMMEAMQDAIAAFQKAN</sequence>
<dbReference type="AlphaFoldDB" id="A0A6G0X830"/>
<name>A0A6G0X830_9STRA</name>
<protein>
    <recommendedName>
        <fullName evidence="4">START domain-containing protein</fullName>
    </recommendedName>
</protein>
<feature type="compositionally biased region" description="Polar residues" evidence="1">
    <location>
        <begin position="39"/>
        <end position="53"/>
    </location>
</feature>
<reference evidence="2 3" key="1">
    <citation type="submission" date="2019-07" db="EMBL/GenBank/DDBJ databases">
        <title>Genomics analysis of Aphanomyces spp. identifies a new class of oomycete effector associated with host adaptation.</title>
        <authorList>
            <person name="Gaulin E."/>
        </authorList>
    </citation>
    <scope>NUCLEOTIDE SEQUENCE [LARGE SCALE GENOMIC DNA]</scope>
    <source>
        <strain evidence="2 3">ATCC 201684</strain>
    </source>
</reference>
<keyword evidence="3" id="KW-1185">Reference proteome</keyword>
<evidence type="ECO:0000256" key="1">
    <source>
        <dbReference type="SAM" id="MobiDB-lite"/>
    </source>
</evidence>
<dbReference type="Proteomes" id="UP000481153">
    <property type="component" value="Unassembled WGS sequence"/>
</dbReference>
<dbReference type="EMBL" id="VJMJ01000090">
    <property type="protein sequence ID" value="KAF0736060.1"/>
    <property type="molecule type" value="Genomic_DNA"/>
</dbReference>
<comment type="caution">
    <text evidence="2">The sequence shown here is derived from an EMBL/GenBank/DDBJ whole genome shotgun (WGS) entry which is preliminary data.</text>
</comment>
<accession>A0A6G0X830</accession>
<feature type="compositionally biased region" description="Basic residues" evidence="1">
    <location>
        <begin position="55"/>
        <end position="64"/>
    </location>
</feature>
<feature type="region of interest" description="Disordered" evidence="1">
    <location>
        <begin position="38"/>
        <end position="64"/>
    </location>
</feature>
<gene>
    <name evidence="2" type="ORF">Ae201684_007647</name>
</gene>
<evidence type="ECO:0000313" key="2">
    <source>
        <dbReference type="EMBL" id="KAF0736060.1"/>
    </source>
</evidence>
<dbReference type="VEuPathDB" id="FungiDB:AeMF1_002102"/>
<organism evidence="2 3">
    <name type="scientific">Aphanomyces euteiches</name>
    <dbReference type="NCBI Taxonomy" id="100861"/>
    <lineage>
        <taxon>Eukaryota</taxon>
        <taxon>Sar</taxon>
        <taxon>Stramenopiles</taxon>
        <taxon>Oomycota</taxon>
        <taxon>Saprolegniomycetes</taxon>
        <taxon>Saprolegniales</taxon>
        <taxon>Verrucalvaceae</taxon>
        <taxon>Aphanomyces</taxon>
    </lineage>
</organism>
<evidence type="ECO:0008006" key="4">
    <source>
        <dbReference type="Google" id="ProtNLM"/>
    </source>
</evidence>